<dbReference type="RefSeq" id="WP_062283019.1">
    <property type="nucleotide sequence ID" value="NZ_DF968181.1"/>
</dbReference>
<dbReference type="Proteomes" id="UP000053370">
    <property type="component" value="Unassembled WGS sequence"/>
</dbReference>
<dbReference type="STRING" id="1678840.ATC1_131549"/>
<dbReference type="OrthoDB" id="9796578at2"/>
<evidence type="ECO:0000313" key="4">
    <source>
        <dbReference type="EMBL" id="GAP41557.1"/>
    </source>
</evidence>
<gene>
    <name evidence="3" type="primary">minE</name>
    <name evidence="4" type="ORF">ATC1_131549</name>
</gene>
<dbReference type="GO" id="GO:0051301">
    <property type="term" value="P:cell division"/>
    <property type="evidence" value="ECO:0007669"/>
    <property type="project" value="UniProtKB-KW"/>
</dbReference>
<dbReference type="InterPro" id="IPR036707">
    <property type="entry name" value="MinE_sf"/>
</dbReference>
<reference evidence="4" key="1">
    <citation type="journal article" date="2015" name="Genome Announc.">
        <title>Draft Genome Sequence of Anaerolineae Strain TC1, a Novel Isolate from a Methanogenic Wastewater Treatment System.</title>
        <authorList>
            <person name="Matsuura N."/>
            <person name="Tourlousse D.M."/>
            <person name="Sun L."/>
            <person name="Toyonaga M."/>
            <person name="Kuroda K."/>
            <person name="Ohashi A."/>
            <person name="Cruz R."/>
            <person name="Yamaguchi T."/>
            <person name="Sekiguchi Y."/>
        </authorList>
    </citation>
    <scope>NUCLEOTIDE SEQUENCE [LARGE SCALE GENOMIC DNA]</scope>
    <source>
        <strain evidence="4">TC1</strain>
    </source>
</reference>
<protein>
    <recommendedName>
        <fullName evidence="3">Cell division topological specificity factor</fullName>
    </recommendedName>
</protein>
<accession>A0A0S7BM94</accession>
<organism evidence="4">
    <name type="scientific">Flexilinea flocculi</name>
    <dbReference type="NCBI Taxonomy" id="1678840"/>
    <lineage>
        <taxon>Bacteria</taxon>
        <taxon>Bacillati</taxon>
        <taxon>Chloroflexota</taxon>
        <taxon>Anaerolineae</taxon>
        <taxon>Anaerolineales</taxon>
        <taxon>Anaerolineaceae</taxon>
        <taxon>Flexilinea</taxon>
    </lineage>
</organism>
<comment type="similarity">
    <text evidence="1 3">Belongs to the MinE family.</text>
</comment>
<dbReference type="AlphaFoldDB" id="A0A0S7BM94"/>
<proteinExistence type="inferred from homology"/>
<dbReference type="Gene3D" id="3.30.1070.10">
    <property type="entry name" value="Cell division topological specificity factor MinE"/>
    <property type="match status" value="1"/>
</dbReference>
<keyword evidence="5" id="KW-1185">Reference proteome</keyword>
<dbReference type="GO" id="GO:0032955">
    <property type="term" value="P:regulation of division septum assembly"/>
    <property type="evidence" value="ECO:0007669"/>
    <property type="project" value="InterPro"/>
</dbReference>
<name>A0A0S7BM94_9CHLR</name>
<keyword evidence="3 4" id="KW-0132">Cell division</keyword>
<dbReference type="SUPFAM" id="SSF55229">
    <property type="entry name" value="Cell division protein MinE topological specificity domain"/>
    <property type="match status" value="1"/>
</dbReference>
<evidence type="ECO:0000313" key="5">
    <source>
        <dbReference type="Proteomes" id="UP000053370"/>
    </source>
</evidence>
<dbReference type="InterPro" id="IPR005527">
    <property type="entry name" value="MinE"/>
</dbReference>
<sequence length="83" mass="9746">MGFWNKENQSRSSTTAKERLKFVLVHDRTDLSLEKLDQIKNEILEVISRHIDIDPESVVIDIQHDGREQKLIADIPIKNPRRK</sequence>
<keyword evidence="3" id="KW-0131">Cell cycle</keyword>
<dbReference type="Pfam" id="PF03776">
    <property type="entry name" value="MinE"/>
    <property type="match status" value="1"/>
</dbReference>
<dbReference type="EMBL" id="DF968181">
    <property type="protein sequence ID" value="GAP41557.1"/>
    <property type="molecule type" value="Genomic_DNA"/>
</dbReference>
<dbReference type="NCBIfam" id="TIGR01215">
    <property type="entry name" value="minE"/>
    <property type="match status" value="1"/>
</dbReference>
<evidence type="ECO:0000256" key="3">
    <source>
        <dbReference type="HAMAP-Rule" id="MF_00262"/>
    </source>
</evidence>
<dbReference type="HAMAP" id="MF_00262">
    <property type="entry name" value="MinE"/>
    <property type="match status" value="1"/>
</dbReference>
<evidence type="ECO:0000256" key="1">
    <source>
        <dbReference type="ARBA" id="ARBA00008168"/>
    </source>
</evidence>
<comment type="function">
    <text evidence="2 3">Prevents the cell division inhibition by proteins MinC and MinD at internal division sites while permitting inhibition at polar sites. This ensures cell division at the proper site by restricting the formation of a division septum at the midpoint of the long axis of the cell.</text>
</comment>
<evidence type="ECO:0000256" key="2">
    <source>
        <dbReference type="ARBA" id="ARBA00025265"/>
    </source>
</evidence>